<dbReference type="AlphaFoldDB" id="A0A516IRM0"/>
<dbReference type="Pfam" id="PF13432">
    <property type="entry name" value="TPR_16"/>
    <property type="match status" value="1"/>
</dbReference>
<dbReference type="KEGG" id="sxa:FMM02_05500"/>
<gene>
    <name evidence="3" type="ORF">FMM02_05500</name>
</gene>
<keyword evidence="4" id="KW-1185">Reference proteome</keyword>
<dbReference type="Pfam" id="PF07719">
    <property type="entry name" value="TPR_2"/>
    <property type="match status" value="1"/>
</dbReference>
<name>A0A516IRM0_9SPHN</name>
<evidence type="ECO:0000256" key="1">
    <source>
        <dbReference type="ARBA" id="ARBA00022737"/>
    </source>
</evidence>
<dbReference type="Gene3D" id="1.25.40.10">
    <property type="entry name" value="Tetratricopeptide repeat domain"/>
    <property type="match status" value="1"/>
</dbReference>
<organism evidence="3 4">
    <name type="scientific">Sphingomonas xanthus</name>
    <dbReference type="NCBI Taxonomy" id="2594473"/>
    <lineage>
        <taxon>Bacteria</taxon>
        <taxon>Pseudomonadati</taxon>
        <taxon>Pseudomonadota</taxon>
        <taxon>Alphaproteobacteria</taxon>
        <taxon>Sphingomonadales</taxon>
        <taxon>Sphingomonadaceae</taxon>
        <taxon>Sphingomonas</taxon>
    </lineage>
</organism>
<dbReference type="RefSeq" id="WP_147493917.1">
    <property type="nucleotide sequence ID" value="NZ_CP041659.1"/>
</dbReference>
<evidence type="ECO:0000313" key="3">
    <source>
        <dbReference type="EMBL" id="QDP19464.1"/>
    </source>
</evidence>
<protein>
    <submittedName>
        <fullName evidence="3">Tetratricopeptide repeat protein</fullName>
    </submittedName>
</protein>
<evidence type="ECO:0000256" key="2">
    <source>
        <dbReference type="ARBA" id="ARBA00022803"/>
    </source>
</evidence>
<sequence length="275" mass="28939">MIPTLALLLLAAEPDPAPAPSPPPIELNLSLTEAGRAIEAGRLDQAKAMLAGAVAAGAKGEPVDRLLADLALARGENEQAISLYQGLLASHPDERLLLERAGMAAIKLGRLAEATALLDRATRQADAGWRAWNARGVAADRQGRWDEADAAYARAAALDSSRAEVANNQGWSLMLRGLWGEALAAFDRAYLVNPNLPRLANNRELARAAAAADLPQRRPGELDDAFAARLNDAGVAAMAVGQAKRAEAAFAQAIELKAHWYSKAADNLAALGPAR</sequence>
<dbReference type="SMART" id="SM00028">
    <property type="entry name" value="TPR"/>
    <property type="match status" value="3"/>
</dbReference>
<dbReference type="Proteomes" id="UP000321857">
    <property type="component" value="Chromosome"/>
</dbReference>
<dbReference type="SUPFAM" id="SSF48452">
    <property type="entry name" value="TPR-like"/>
    <property type="match status" value="1"/>
</dbReference>
<dbReference type="InterPro" id="IPR019734">
    <property type="entry name" value="TPR_rpt"/>
</dbReference>
<dbReference type="EMBL" id="CP041659">
    <property type="protein sequence ID" value="QDP19464.1"/>
    <property type="molecule type" value="Genomic_DNA"/>
</dbReference>
<proteinExistence type="predicted"/>
<dbReference type="InterPro" id="IPR013105">
    <property type="entry name" value="TPR_2"/>
</dbReference>
<dbReference type="InterPro" id="IPR011990">
    <property type="entry name" value="TPR-like_helical_dom_sf"/>
</dbReference>
<keyword evidence="1" id="KW-0677">Repeat</keyword>
<keyword evidence="2" id="KW-0802">TPR repeat</keyword>
<evidence type="ECO:0000313" key="4">
    <source>
        <dbReference type="Proteomes" id="UP000321857"/>
    </source>
</evidence>
<reference evidence="3 4" key="1">
    <citation type="submission" date="2019-07" db="EMBL/GenBank/DDBJ databases">
        <title>Sphingomonas AE3 Genome sequencing and assembly.</title>
        <authorList>
            <person name="Kim H."/>
        </authorList>
    </citation>
    <scope>NUCLEOTIDE SEQUENCE [LARGE SCALE GENOMIC DNA]</scope>
    <source>
        <strain evidence="3 4">AE3</strain>
    </source>
</reference>
<accession>A0A516IRM0</accession>
<dbReference type="OrthoDB" id="5477554at2"/>